<evidence type="ECO:0000313" key="1">
    <source>
        <dbReference type="EMBL" id="ERL88521.1"/>
    </source>
</evidence>
<name>U4UD46_DENPD</name>
<feature type="non-terminal residue" evidence="1">
    <location>
        <position position="1"/>
    </location>
</feature>
<gene>
    <name evidence="1" type="ORF">D910_05907</name>
</gene>
<dbReference type="EMBL" id="KB632070">
    <property type="protein sequence ID" value="ERL88521.1"/>
    <property type="molecule type" value="Genomic_DNA"/>
</dbReference>
<accession>U4UD46</accession>
<sequence>EVVVEEVKVDKDTTKTVIKNKKQYKKLHKPKEEIITLQTREIDGDSQTDVTIEELIPDDISDILKGEVLEEFPSTTEITEDLSGPTPIVTKVTKRKTQKRVGEKAQVTEIVVTEKGNETPITEVNVYLTDEVPRVTEESVDTITIEVPEEITTKVIQTPTGPKIETTKTRILKKLKSPKQETLIVETVYEEDKIPETTVTADEAKDLSALPESTQVLEMPEKITIDKTSKKTMKRIIHKKKGDKIETTKICTVEEDDRKPQTTVTTFTSEISELPPDETLKLLEVLTPKKLKKKPITPHFELETTDVHTIEHTQELGEVSEDLPKVIGTVIQDVRESVTIETVMSQKPVEDVPLIEELPEEIEVIEAVAADGKKKKKIIKKRTIRKRIGDTREDTHIVTIEEEGKLPQSTVTIEEIEVPDTKTDEFLTPSVEEVPYIEELPEEIIETEVDSLEGPKKKTFKKRTLKKRRGSKVETTEIFTVQEEGKEPQTSVTIQDVTEEESKLTDVLPEKQEKAVLIEELPEEINIDEVQSRWGPKKRTTKKRIIRKRVGDKQEETQIVTVEEEGKEPLTTVTIDEIDLPSDKVRPLQILKPGEDVAIEEIPEQVIITTVDTLEGPKKKVIKKKVFKKKVGDKEQATEILTVEEEGKPPEVSVVVKETVEEEKKVKKLKKPKKATSEQVQVTEEGYLFVPSLAQEKIKAEGVEDMIQMELLKTALSKQIPSFLPGEDEDEVVEETVSKRKIKKIIKKKKPKIEDLDIESPLIAEELPEEIQVVETVNKEGIAEKKIIRKRVIKKHKGDIDEITTISTVEEENKVPQSTITIEEVEAETEKPSSDCGRDT</sequence>
<evidence type="ECO:0000313" key="2">
    <source>
        <dbReference type="Proteomes" id="UP000030742"/>
    </source>
</evidence>
<dbReference type="OrthoDB" id="6612025at2759"/>
<protein>
    <recommendedName>
        <fullName evidence="3">Titin</fullName>
    </recommendedName>
</protein>
<dbReference type="STRING" id="77166.U4UD46"/>
<reference evidence="1 2" key="1">
    <citation type="journal article" date="2013" name="Genome Biol.">
        <title>Draft genome of the mountain pine beetle, Dendroctonus ponderosae Hopkins, a major forest pest.</title>
        <authorList>
            <person name="Keeling C.I."/>
            <person name="Yuen M.M."/>
            <person name="Liao N.Y."/>
            <person name="Docking T.R."/>
            <person name="Chan S.K."/>
            <person name="Taylor G.A."/>
            <person name="Palmquist D.L."/>
            <person name="Jackman S.D."/>
            <person name="Nguyen A."/>
            <person name="Li M."/>
            <person name="Henderson H."/>
            <person name="Janes J.K."/>
            <person name="Zhao Y."/>
            <person name="Pandoh P."/>
            <person name="Moore R."/>
            <person name="Sperling F.A."/>
            <person name="Huber D.P."/>
            <person name="Birol I."/>
            <person name="Jones S.J."/>
            <person name="Bohlmann J."/>
        </authorList>
    </citation>
    <scope>NUCLEOTIDE SEQUENCE</scope>
</reference>
<organism evidence="1 2">
    <name type="scientific">Dendroctonus ponderosae</name>
    <name type="common">Mountain pine beetle</name>
    <dbReference type="NCBI Taxonomy" id="77166"/>
    <lineage>
        <taxon>Eukaryota</taxon>
        <taxon>Metazoa</taxon>
        <taxon>Ecdysozoa</taxon>
        <taxon>Arthropoda</taxon>
        <taxon>Hexapoda</taxon>
        <taxon>Insecta</taxon>
        <taxon>Pterygota</taxon>
        <taxon>Neoptera</taxon>
        <taxon>Endopterygota</taxon>
        <taxon>Coleoptera</taxon>
        <taxon>Polyphaga</taxon>
        <taxon>Cucujiformia</taxon>
        <taxon>Curculionidae</taxon>
        <taxon>Scolytinae</taxon>
        <taxon>Dendroctonus</taxon>
    </lineage>
</organism>
<proteinExistence type="predicted"/>
<dbReference type="Proteomes" id="UP000030742">
    <property type="component" value="Unassembled WGS sequence"/>
</dbReference>
<dbReference type="AlphaFoldDB" id="U4UD46"/>
<feature type="non-terminal residue" evidence="1">
    <location>
        <position position="840"/>
    </location>
</feature>
<evidence type="ECO:0008006" key="3">
    <source>
        <dbReference type="Google" id="ProtNLM"/>
    </source>
</evidence>